<dbReference type="PANTHER" id="PTHR10292:SF1">
    <property type="entry name" value="CLATHRIN HEAVY CHAIN"/>
    <property type="match status" value="1"/>
</dbReference>
<dbReference type="InterPro" id="IPR000547">
    <property type="entry name" value="Clathrin_H-chain/VPS_repeat"/>
</dbReference>
<dbReference type="InterPro" id="IPR016024">
    <property type="entry name" value="ARM-type_fold"/>
</dbReference>
<dbReference type="GO" id="GO:0005886">
    <property type="term" value="C:plasma membrane"/>
    <property type="evidence" value="ECO:0007669"/>
    <property type="project" value="TreeGrafter"/>
</dbReference>
<dbReference type="PANTHER" id="PTHR10292">
    <property type="entry name" value="CLATHRIN HEAVY CHAIN RELATED"/>
    <property type="match status" value="1"/>
</dbReference>
<reference evidence="3 4" key="1">
    <citation type="submission" date="2022-03" db="EMBL/GenBank/DDBJ databases">
        <authorList>
            <person name="Nunn A."/>
            <person name="Chopra R."/>
            <person name="Nunn A."/>
            <person name="Contreras Garrido A."/>
        </authorList>
    </citation>
    <scope>NUCLEOTIDE SEQUENCE [LARGE SCALE GENOMIC DNA]</scope>
</reference>
<proteinExistence type="predicted"/>
<dbReference type="EMBL" id="CAJVSB020000442">
    <property type="protein sequence ID" value="CAH2050914.1"/>
    <property type="molecule type" value="Genomic_DNA"/>
</dbReference>
<dbReference type="GO" id="GO:0009507">
    <property type="term" value="C:chloroplast"/>
    <property type="evidence" value="ECO:0007669"/>
    <property type="project" value="TreeGrafter"/>
</dbReference>
<sequence length="196" mass="22563">MEHCPELPDIKRALVEFFGTLSRKWALGCMKDLLLVTLRGNLQIIVQIPISVWLSTIRFVAKEYSEQLGVDACIKLFEQFKSNEVLYFLLGSHLSSNEDPQIHFRYIEVATKTGQIKEVERVTRESNIYDPEDYATKLFWLSLESLVAFSFTRLWKIGTKLNVGASSSSIFETLQLGKPLIVVVNEDLMDNHQRNY</sequence>
<dbReference type="InterPro" id="IPR007235">
    <property type="entry name" value="Glyco_trans_28_C"/>
</dbReference>
<accession>A0AAU9RRZ6</accession>
<gene>
    <name evidence="3" type="ORF">TAV2_LOCUS8652</name>
</gene>
<dbReference type="GO" id="GO:0016758">
    <property type="term" value="F:hexosyltransferase activity"/>
    <property type="evidence" value="ECO:0007669"/>
    <property type="project" value="InterPro"/>
</dbReference>
<dbReference type="GO" id="GO:0071439">
    <property type="term" value="C:clathrin complex"/>
    <property type="evidence" value="ECO:0007669"/>
    <property type="project" value="TreeGrafter"/>
</dbReference>
<evidence type="ECO:0000259" key="2">
    <source>
        <dbReference type="Pfam" id="PF04101"/>
    </source>
</evidence>
<evidence type="ECO:0000313" key="3">
    <source>
        <dbReference type="EMBL" id="CAH2050914.1"/>
    </source>
</evidence>
<dbReference type="AlphaFoldDB" id="A0AAU9RRZ6"/>
<dbReference type="InterPro" id="IPR055358">
    <property type="entry name" value="CHCR"/>
</dbReference>
<comment type="caution">
    <text evidence="3">The sequence shown here is derived from an EMBL/GenBank/DDBJ whole genome shotgun (WGS) entry which is preliminary data.</text>
</comment>
<dbReference type="Gene3D" id="3.40.50.2000">
    <property type="entry name" value="Glycogen Phosphorylase B"/>
    <property type="match status" value="1"/>
</dbReference>
<dbReference type="Proteomes" id="UP000836841">
    <property type="component" value="Unassembled WGS sequence"/>
</dbReference>
<dbReference type="Pfam" id="PF00637">
    <property type="entry name" value="Clathrin"/>
    <property type="match status" value="1"/>
</dbReference>
<dbReference type="GO" id="GO:0005794">
    <property type="term" value="C:Golgi apparatus"/>
    <property type="evidence" value="ECO:0007669"/>
    <property type="project" value="TreeGrafter"/>
</dbReference>
<name>A0AAU9RRZ6_THLAR</name>
<dbReference type="GO" id="GO:0009506">
    <property type="term" value="C:plasmodesma"/>
    <property type="evidence" value="ECO:0007669"/>
    <property type="project" value="TreeGrafter"/>
</dbReference>
<dbReference type="GO" id="GO:0006898">
    <property type="term" value="P:receptor-mediated endocytosis"/>
    <property type="evidence" value="ECO:0007669"/>
    <property type="project" value="TreeGrafter"/>
</dbReference>
<feature type="repeat" description="CHCR" evidence="1">
    <location>
        <begin position="61"/>
        <end position="196"/>
    </location>
</feature>
<evidence type="ECO:0000313" key="4">
    <source>
        <dbReference type="Proteomes" id="UP000836841"/>
    </source>
</evidence>
<dbReference type="Pfam" id="PF04101">
    <property type="entry name" value="Glyco_tran_28_C"/>
    <property type="match status" value="1"/>
</dbReference>
<dbReference type="SUPFAM" id="SSF48371">
    <property type="entry name" value="ARM repeat"/>
    <property type="match status" value="1"/>
</dbReference>
<keyword evidence="4" id="KW-1185">Reference proteome</keyword>
<protein>
    <recommendedName>
        <fullName evidence="2">Glycosyl transferase family 28 C-terminal domain-containing protein</fullName>
    </recommendedName>
</protein>
<evidence type="ECO:0000256" key="1">
    <source>
        <dbReference type="PROSITE-ProRule" id="PRU01006"/>
    </source>
</evidence>
<feature type="domain" description="Glycosyl transferase family 28 C-terminal" evidence="2">
    <location>
        <begin position="167"/>
        <end position="195"/>
    </location>
</feature>
<organism evidence="3 4">
    <name type="scientific">Thlaspi arvense</name>
    <name type="common">Field penny-cress</name>
    <dbReference type="NCBI Taxonomy" id="13288"/>
    <lineage>
        <taxon>Eukaryota</taxon>
        <taxon>Viridiplantae</taxon>
        <taxon>Streptophyta</taxon>
        <taxon>Embryophyta</taxon>
        <taxon>Tracheophyta</taxon>
        <taxon>Spermatophyta</taxon>
        <taxon>Magnoliopsida</taxon>
        <taxon>eudicotyledons</taxon>
        <taxon>Gunneridae</taxon>
        <taxon>Pentapetalae</taxon>
        <taxon>rosids</taxon>
        <taxon>malvids</taxon>
        <taxon>Brassicales</taxon>
        <taxon>Brassicaceae</taxon>
        <taxon>Thlaspideae</taxon>
        <taxon>Thlaspi</taxon>
    </lineage>
</organism>
<dbReference type="GO" id="GO:0006886">
    <property type="term" value="P:intracellular protein transport"/>
    <property type="evidence" value="ECO:0007669"/>
    <property type="project" value="UniProtKB-UniRule"/>
</dbReference>
<dbReference type="GO" id="GO:0032051">
    <property type="term" value="F:clathrin light chain binding"/>
    <property type="evidence" value="ECO:0007669"/>
    <property type="project" value="TreeGrafter"/>
</dbReference>
<dbReference type="PROSITE" id="PS50236">
    <property type="entry name" value="CHCR"/>
    <property type="match status" value="1"/>
</dbReference>